<feature type="chain" id="PRO_5046411275" description="Thioredoxin-like fold domain-containing protein" evidence="1">
    <location>
        <begin position="21"/>
        <end position="210"/>
    </location>
</feature>
<gene>
    <name evidence="2" type="ORF">SYK_32060</name>
</gene>
<protein>
    <recommendedName>
        <fullName evidence="4">Thioredoxin-like fold domain-containing protein</fullName>
    </recommendedName>
</protein>
<dbReference type="SUPFAM" id="SSF52833">
    <property type="entry name" value="Thioredoxin-like"/>
    <property type="match status" value="1"/>
</dbReference>
<evidence type="ECO:0000313" key="3">
    <source>
        <dbReference type="Proteomes" id="UP001317742"/>
    </source>
</evidence>
<organism evidence="2 3">
    <name type="scientific">Pseudodesulfovibrio nedwellii</name>
    <dbReference type="NCBI Taxonomy" id="2973072"/>
    <lineage>
        <taxon>Bacteria</taxon>
        <taxon>Pseudomonadati</taxon>
        <taxon>Thermodesulfobacteriota</taxon>
        <taxon>Desulfovibrionia</taxon>
        <taxon>Desulfovibrionales</taxon>
        <taxon>Desulfovibrionaceae</taxon>
    </lineage>
</organism>
<name>A0ABM8B523_9BACT</name>
<accession>A0ABM8B523</accession>
<keyword evidence="1" id="KW-0732">Signal</keyword>
<evidence type="ECO:0000256" key="1">
    <source>
        <dbReference type="SAM" id="SignalP"/>
    </source>
</evidence>
<evidence type="ECO:0008006" key="4">
    <source>
        <dbReference type="Google" id="ProtNLM"/>
    </source>
</evidence>
<evidence type="ECO:0000313" key="2">
    <source>
        <dbReference type="EMBL" id="BDQ38846.1"/>
    </source>
</evidence>
<dbReference type="RefSeq" id="WP_281761337.1">
    <property type="nucleotide sequence ID" value="NZ_AP026709.1"/>
</dbReference>
<dbReference type="Gene3D" id="3.40.30.10">
    <property type="entry name" value="Glutaredoxin"/>
    <property type="match status" value="1"/>
</dbReference>
<dbReference type="InterPro" id="IPR036249">
    <property type="entry name" value="Thioredoxin-like_sf"/>
</dbReference>
<dbReference type="Proteomes" id="UP001317742">
    <property type="component" value="Chromosome"/>
</dbReference>
<proteinExistence type="predicted"/>
<keyword evidence="3" id="KW-1185">Reference proteome</keyword>
<dbReference type="EMBL" id="AP026709">
    <property type="protein sequence ID" value="BDQ38846.1"/>
    <property type="molecule type" value="Genomic_DNA"/>
</dbReference>
<feature type="signal peptide" evidence="1">
    <location>
        <begin position="1"/>
        <end position="20"/>
    </location>
</feature>
<sequence length="210" mass="23591">MQRYIPILLLVLVLSVPALASGEERNGCEPGYRALYDNSVVEFTGTGELDIVVVTDPLCWHCRLGHKLLGEYPDQYRTLRLSFFPRLSFPGSDMAAWILEDAVGTDHLKEYVDFAYSDLKMVKTDDLMQARMLMLMQFTEAFPDMLKDTTLPELAVRLQKEHEPHTMLTTDLAKTVDLPGTPILIAGSTVLVGYGPGPWLDALKEKKICK</sequence>
<reference evidence="2 3" key="1">
    <citation type="submission" date="2022-08" db="EMBL/GenBank/DDBJ databases">
        <title>Genome Sequence of the sulphate-reducing bacterium, Pseudodesulfovibrio sp. SYK.</title>
        <authorList>
            <person name="Kondo R."/>
            <person name="Kataoka T."/>
        </authorList>
    </citation>
    <scope>NUCLEOTIDE SEQUENCE [LARGE SCALE GENOMIC DNA]</scope>
    <source>
        <strain evidence="2 3">SYK</strain>
    </source>
</reference>